<feature type="transmembrane region" description="Helical" evidence="7">
    <location>
        <begin position="71"/>
        <end position="99"/>
    </location>
</feature>
<keyword evidence="10" id="KW-1185">Reference proteome</keyword>
<evidence type="ECO:0000256" key="4">
    <source>
        <dbReference type="ARBA" id="ARBA00022748"/>
    </source>
</evidence>
<feature type="domain" description="Cytochrome C biogenesis protein transmembrane" evidence="8">
    <location>
        <begin position="3"/>
        <end position="186"/>
    </location>
</feature>
<dbReference type="InterPro" id="IPR003834">
    <property type="entry name" value="Cyt_c_assmbl_TM_dom"/>
</dbReference>
<name>N0B0L5_9HYPH</name>
<feature type="transmembrane region" description="Helical" evidence="7">
    <location>
        <begin position="195"/>
        <end position="212"/>
    </location>
</feature>
<dbReference type="KEGG" id="hdt:HYPDE_26468"/>
<organism evidence="9 10">
    <name type="scientific">Hyphomicrobium denitrificans 1NES1</name>
    <dbReference type="NCBI Taxonomy" id="670307"/>
    <lineage>
        <taxon>Bacteria</taxon>
        <taxon>Pseudomonadati</taxon>
        <taxon>Pseudomonadota</taxon>
        <taxon>Alphaproteobacteria</taxon>
        <taxon>Hyphomicrobiales</taxon>
        <taxon>Hyphomicrobiaceae</taxon>
        <taxon>Hyphomicrobium</taxon>
    </lineage>
</organism>
<evidence type="ECO:0000313" key="10">
    <source>
        <dbReference type="Proteomes" id="UP000005952"/>
    </source>
</evidence>
<evidence type="ECO:0000256" key="2">
    <source>
        <dbReference type="ARBA" id="ARBA00006143"/>
    </source>
</evidence>
<dbReference type="OrthoDB" id="9811352at2"/>
<dbReference type="STRING" id="670307.HYPDE_26468"/>
<accession>N0B0L5</accession>
<evidence type="ECO:0000259" key="8">
    <source>
        <dbReference type="Pfam" id="PF02683"/>
    </source>
</evidence>
<keyword evidence="5 7" id="KW-1133">Transmembrane helix</keyword>
<feature type="transmembrane region" description="Helical" evidence="7">
    <location>
        <begin position="36"/>
        <end position="59"/>
    </location>
</feature>
<dbReference type="eggNOG" id="COG0785">
    <property type="taxonomic scope" value="Bacteria"/>
</dbReference>
<evidence type="ECO:0000256" key="5">
    <source>
        <dbReference type="ARBA" id="ARBA00022989"/>
    </source>
</evidence>
<dbReference type="InterPro" id="IPR051790">
    <property type="entry name" value="Cytochrome_c-biogenesis_DsbD"/>
</dbReference>
<gene>
    <name evidence="9" type="ORF">HYPDE_26468</name>
</gene>
<keyword evidence="6 7" id="KW-0472">Membrane</keyword>
<comment type="similarity">
    <text evidence="2">Belongs to the DsbD family.</text>
</comment>
<evidence type="ECO:0000256" key="7">
    <source>
        <dbReference type="SAM" id="Phobius"/>
    </source>
</evidence>
<dbReference type="GO" id="GO:0017004">
    <property type="term" value="P:cytochrome complex assembly"/>
    <property type="evidence" value="ECO:0007669"/>
    <property type="project" value="UniProtKB-KW"/>
</dbReference>
<proteinExistence type="inferred from homology"/>
<sequence length="235" mass="23935">MLLAIIAGLLSSLSPCVLPLLPIVFGSAFSEHRYGPAALAAGLAISFTTIGMFVATVGFSLGLTEGLFRMLAAALLAIFGMVLIVPRLHVGFSVLASPISAWTESRFGGIDSSGLGGQFLLGLLLGAVWSPCIGPTLGAASVLASQGKNFTEVALTMGAFGLGAALPLLAVGILSREKLASMRGRLANAGTNGKLVLGGLLLVSASLVLTGLDKVVETKLLELSPTWLTQITTSV</sequence>
<dbReference type="PANTHER" id="PTHR31272:SF9">
    <property type="entry name" value="BLL1027 PROTEIN"/>
    <property type="match status" value="1"/>
</dbReference>
<dbReference type="RefSeq" id="WP_015597011.1">
    <property type="nucleotide sequence ID" value="NC_021172.1"/>
</dbReference>
<dbReference type="GO" id="GO:0016020">
    <property type="term" value="C:membrane"/>
    <property type="evidence" value="ECO:0007669"/>
    <property type="project" value="UniProtKB-SubCell"/>
</dbReference>
<evidence type="ECO:0000313" key="9">
    <source>
        <dbReference type="EMBL" id="AGK56974.1"/>
    </source>
</evidence>
<dbReference type="EMBL" id="CP005587">
    <property type="protein sequence ID" value="AGK56974.1"/>
    <property type="molecule type" value="Genomic_DNA"/>
</dbReference>
<dbReference type="PANTHER" id="PTHR31272">
    <property type="entry name" value="CYTOCHROME C-TYPE BIOGENESIS PROTEIN HI_1454-RELATED"/>
    <property type="match status" value="1"/>
</dbReference>
<keyword evidence="4" id="KW-0201">Cytochrome c-type biogenesis</keyword>
<feature type="transmembrane region" description="Helical" evidence="7">
    <location>
        <begin position="155"/>
        <end position="175"/>
    </location>
</feature>
<evidence type="ECO:0000256" key="3">
    <source>
        <dbReference type="ARBA" id="ARBA00022692"/>
    </source>
</evidence>
<reference evidence="9 10" key="1">
    <citation type="journal article" date="2013" name="Genome Announc.">
        <title>Genome sequences for three denitrifying bacterial strains isolated from a uranium- and nitrate-contaminated subsurface environment.</title>
        <authorList>
            <person name="Venkatramanan R."/>
            <person name="Prakash O."/>
            <person name="Woyke T."/>
            <person name="Chain P."/>
            <person name="Goodwin L.A."/>
            <person name="Watson D."/>
            <person name="Brooks S."/>
            <person name="Kostka J.E."/>
            <person name="Green S.J."/>
        </authorList>
    </citation>
    <scope>NUCLEOTIDE SEQUENCE [LARGE SCALE GENOMIC DNA]</scope>
    <source>
        <strain evidence="9 10">1NES1</strain>
    </source>
</reference>
<comment type="subcellular location">
    <subcellularLocation>
        <location evidence="1">Membrane</location>
        <topology evidence="1">Multi-pass membrane protein</topology>
    </subcellularLocation>
</comment>
<dbReference type="AlphaFoldDB" id="N0B0L5"/>
<dbReference type="Pfam" id="PF02683">
    <property type="entry name" value="DsbD_TM"/>
    <property type="match status" value="1"/>
</dbReference>
<keyword evidence="3 7" id="KW-0812">Transmembrane</keyword>
<protein>
    <submittedName>
        <fullName evidence="9">Cytochrome c biogenesis transmembrane protein</fullName>
    </submittedName>
</protein>
<evidence type="ECO:0000256" key="1">
    <source>
        <dbReference type="ARBA" id="ARBA00004141"/>
    </source>
</evidence>
<evidence type="ECO:0000256" key="6">
    <source>
        <dbReference type="ARBA" id="ARBA00023136"/>
    </source>
</evidence>
<dbReference type="HOGENOM" id="CLU_053225_4_0_5"/>
<dbReference type="Proteomes" id="UP000005952">
    <property type="component" value="Chromosome"/>
</dbReference>